<accession>A0A842INS9</accession>
<dbReference type="PANTHER" id="PTHR11133">
    <property type="entry name" value="SACCHAROPINE DEHYDROGENASE"/>
    <property type="match status" value="1"/>
</dbReference>
<reference evidence="4" key="1">
    <citation type="submission" date="2020-08" db="EMBL/GenBank/DDBJ databases">
        <title>Winogradskyella ouciana sp. nov., isolated from the hadal seawater of the Mariana Trench.</title>
        <authorList>
            <person name="He X."/>
        </authorList>
    </citation>
    <scope>NUCLEOTIDE SEQUENCE [LARGE SCALE GENOMIC DNA]</scope>
    <source>
        <strain evidence="4">KCTC 52348</strain>
    </source>
</reference>
<evidence type="ECO:0000313" key="5">
    <source>
        <dbReference type="Proteomes" id="UP000533900"/>
    </source>
</evidence>
<dbReference type="SUPFAM" id="SSF55347">
    <property type="entry name" value="Glyceraldehyde-3-phosphate dehydrogenase-like, C-terminal domain"/>
    <property type="match status" value="1"/>
</dbReference>
<dbReference type="GO" id="GO:0004753">
    <property type="term" value="F:saccharopine dehydrogenase activity"/>
    <property type="evidence" value="ECO:0007669"/>
    <property type="project" value="TreeGrafter"/>
</dbReference>
<dbReference type="Proteomes" id="UP000533900">
    <property type="component" value="Unassembled WGS sequence"/>
</dbReference>
<gene>
    <name evidence="4" type="ORF">H7F21_04360</name>
</gene>
<organism evidence="4 5">
    <name type="scientific">Winogradskyella flava</name>
    <dbReference type="NCBI Taxonomy" id="1884876"/>
    <lineage>
        <taxon>Bacteria</taxon>
        <taxon>Pseudomonadati</taxon>
        <taxon>Bacteroidota</taxon>
        <taxon>Flavobacteriia</taxon>
        <taxon>Flavobacteriales</taxon>
        <taxon>Flavobacteriaceae</taxon>
        <taxon>Winogradskyella</taxon>
    </lineage>
</organism>
<protein>
    <submittedName>
        <fullName evidence="4">Saccharopine dehydrogenase NADP-binding domain-containing protein</fullName>
    </submittedName>
</protein>
<evidence type="ECO:0000259" key="3">
    <source>
        <dbReference type="Pfam" id="PF16653"/>
    </source>
</evidence>
<dbReference type="RefSeq" id="WP_185787996.1">
    <property type="nucleotide sequence ID" value="NZ_JACLCP010000001.1"/>
</dbReference>
<dbReference type="EMBL" id="JACLCP010000001">
    <property type="protein sequence ID" value="MBC2844315.1"/>
    <property type="molecule type" value="Genomic_DNA"/>
</dbReference>
<evidence type="ECO:0000313" key="4">
    <source>
        <dbReference type="EMBL" id="MBC2844315.1"/>
    </source>
</evidence>
<dbReference type="Gene3D" id="3.30.360.10">
    <property type="entry name" value="Dihydrodipicolinate Reductase, domain 2"/>
    <property type="match status" value="1"/>
</dbReference>
<dbReference type="Pfam" id="PF03435">
    <property type="entry name" value="Sacchrp_dh_NADP"/>
    <property type="match status" value="1"/>
</dbReference>
<dbReference type="InterPro" id="IPR036291">
    <property type="entry name" value="NAD(P)-bd_dom_sf"/>
</dbReference>
<dbReference type="InterPro" id="IPR032095">
    <property type="entry name" value="Sacchrp_dh-like_C"/>
</dbReference>
<feature type="domain" description="Saccharopine dehydrogenase NADP binding" evidence="2">
    <location>
        <begin position="4"/>
        <end position="121"/>
    </location>
</feature>
<dbReference type="InterPro" id="IPR051168">
    <property type="entry name" value="AASS"/>
</dbReference>
<keyword evidence="1" id="KW-0560">Oxidoreductase</keyword>
<name>A0A842INS9_9FLAO</name>
<sequence length="454" mass="51850">MRKILIIGAGKSSSYLIKYLLDKSDTENLEITIGDLNIENAKKLVGEDSKVNIIHLDVFDSKSRSKAVEDADIVVSMLPARFHMEVAKDCITYKKHMVTASYVSKEMQDLDENAKANNLVFMNEIGVDPGIDHMSAMQVIDRIRDKGGKMILFESFTGGLVAPESDNNLWNYKFTWNPRNVVVAGQGGAAKFLQENQFKYIPYDRLFRRTEFLDIDGYGRFEAYANRDSLKYQHVYGLDHVKTLYRGTMRRVGFSRAWHVFVQLGMTDDSYTIDDSANMSYRDFVNAFLPYSPTDSVELKFRHALKIDQDDIVWDKFLELDIFNAEKRVELDKATPAQILQKILMDSWTLGEDDKDMIVMYHKFGYELDGEKHQIDTSMVVVGEDQTYTAMAKTVGLPVAMATLDILNKKITTPGVQIPISKEVYTPILEELETYGVVFKEKEVPYLGYNPLNV</sequence>
<keyword evidence="5" id="KW-1185">Reference proteome</keyword>
<dbReference type="GO" id="GO:0005737">
    <property type="term" value="C:cytoplasm"/>
    <property type="evidence" value="ECO:0007669"/>
    <property type="project" value="TreeGrafter"/>
</dbReference>
<comment type="caution">
    <text evidence="4">The sequence shown here is derived from an EMBL/GenBank/DDBJ whole genome shotgun (WGS) entry which is preliminary data.</text>
</comment>
<dbReference type="GO" id="GO:0019878">
    <property type="term" value="P:lysine biosynthetic process via aminoadipic acid"/>
    <property type="evidence" value="ECO:0007669"/>
    <property type="project" value="TreeGrafter"/>
</dbReference>
<dbReference type="Gene3D" id="1.10.1870.10">
    <property type="entry name" value="Domain 3, Saccharopine reductase"/>
    <property type="match status" value="1"/>
</dbReference>
<proteinExistence type="predicted"/>
<dbReference type="Gene3D" id="3.40.50.720">
    <property type="entry name" value="NAD(P)-binding Rossmann-like Domain"/>
    <property type="match status" value="1"/>
</dbReference>
<evidence type="ECO:0000259" key="2">
    <source>
        <dbReference type="Pfam" id="PF03435"/>
    </source>
</evidence>
<dbReference type="PANTHER" id="PTHR11133:SF22">
    <property type="entry name" value="ALPHA-AMINOADIPIC SEMIALDEHYDE SYNTHASE, MITOCHONDRIAL"/>
    <property type="match status" value="1"/>
</dbReference>
<dbReference type="Pfam" id="PF16653">
    <property type="entry name" value="Sacchrp_dh_C"/>
    <property type="match status" value="1"/>
</dbReference>
<dbReference type="AlphaFoldDB" id="A0A842INS9"/>
<dbReference type="SUPFAM" id="SSF51735">
    <property type="entry name" value="NAD(P)-binding Rossmann-fold domains"/>
    <property type="match status" value="1"/>
</dbReference>
<feature type="domain" description="Saccharopine dehydrogenase-like C-terminal" evidence="3">
    <location>
        <begin position="126"/>
        <end position="437"/>
    </location>
</feature>
<dbReference type="InterPro" id="IPR005097">
    <property type="entry name" value="Sacchrp_dh_NADP-bd"/>
</dbReference>
<evidence type="ECO:0000256" key="1">
    <source>
        <dbReference type="ARBA" id="ARBA00023002"/>
    </source>
</evidence>